<dbReference type="OrthoDB" id="9805828at2"/>
<dbReference type="GO" id="GO:0020037">
    <property type="term" value="F:heme binding"/>
    <property type="evidence" value="ECO:0007669"/>
    <property type="project" value="InterPro"/>
</dbReference>
<dbReference type="AlphaFoldDB" id="A0A3P5WP21"/>
<dbReference type="GO" id="GO:0009055">
    <property type="term" value="F:electron transfer activity"/>
    <property type="evidence" value="ECO:0007669"/>
    <property type="project" value="InterPro"/>
</dbReference>
<keyword evidence="4 11" id="KW-0349">Heme</keyword>
<protein>
    <submittedName>
        <fullName evidence="13">Cytochrome c-552</fullName>
    </submittedName>
</protein>
<keyword evidence="5" id="KW-0812">Transmembrane</keyword>
<gene>
    <name evidence="13" type="primary">cycM</name>
    <name evidence="13" type="ORF">XINFAN_01431</name>
</gene>
<dbReference type="InterPro" id="IPR036909">
    <property type="entry name" value="Cyt_c-like_dom_sf"/>
</dbReference>
<keyword evidence="10" id="KW-0472">Membrane</keyword>
<keyword evidence="14" id="KW-1185">Reference proteome</keyword>
<evidence type="ECO:0000256" key="9">
    <source>
        <dbReference type="ARBA" id="ARBA00023004"/>
    </source>
</evidence>
<dbReference type="Pfam" id="PF00034">
    <property type="entry name" value="Cytochrom_C"/>
    <property type="match status" value="1"/>
</dbReference>
<keyword evidence="7" id="KW-0249">Electron transport</keyword>
<comment type="subcellular location">
    <subcellularLocation>
        <location evidence="1">Cell membrane</location>
        <topology evidence="1">Single-pass membrane protein</topology>
    </subcellularLocation>
</comment>
<evidence type="ECO:0000256" key="3">
    <source>
        <dbReference type="ARBA" id="ARBA00022475"/>
    </source>
</evidence>
<dbReference type="FunFam" id="1.10.760.10:FF:000026">
    <property type="entry name" value="Cytochrome C, membrane-bound"/>
    <property type="match status" value="1"/>
</dbReference>
<keyword evidence="9 11" id="KW-0408">Iron</keyword>
<dbReference type="PANTHER" id="PTHR11961">
    <property type="entry name" value="CYTOCHROME C"/>
    <property type="match status" value="1"/>
</dbReference>
<evidence type="ECO:0000313" key="13">
    <source>
        <dbReference type="EMBL" id="VDC25193.1"/>
    </source>
</evidence>
<dbReference type="RefSeq" id="WP_124085842.1">
    <property type="nucleotide sequence ID" value="NZ_UXAW01000051.1"/>
</dbReference>
<evidence type="ECO:0000256" key="10">
    <source>
        <dbReference type="ARBA" id="ARBA00023136"/>
    </source>
</evidence>
<dbReference type="InterPro" id="IPR002327">
    <property type="entry name" value="Cyt_c_1A/1B"/>
</dbReference>
<evidence type="ECO:0000256" key="5">
    <source>
        <dbReference type="ARBA" id="ARBA00022692"/>
    </source>
</evidence>
<dbReference type="PRINTS" id="PR00604">
    <property type="entry name" value="CYTCHRMECIAB"/>
</dbReference>
<dbReference type="Gene3D" id="1.10.760.10">
    <property type="entry name" value="Cytochrome c-like domain"/>
    <property type="match status" value="1"/>
</dbReference>
<dbReference type="PROSITE" id="PS51007">
    <property type="entry name" value="CYTC"/>
    <property type="match status" value="1"/>
</dbReference>
<evidence type="ECO:0000259" key="12">
    <source>
        <dbReference type="PROSITE" id="PS51007"/>
    </source>
</evidence>
<evidence type="ECO:0000313" key="14">
    <source>
        <dbReference type="Proteomes" id="UP000277498"/>
    </source>
</evidence>
<dbReference type="GO" id="GO:0005886">
    <property type="term" value="C:plasma membrane"/>
    <property type="evidence" value="ECO:0007669"/>
    <property type="project" value="UniProtKB-SubCell"/>
</dbReference>
<feature type="domain" description="Cytochrome c" evidence="12">
    <location>
        <begin position="76"/>
        <end position="175"/>
    </location>
</feature>
<keyword evidence="3" id="KW-1003">Cell membrane</keyword>
<name>A0A3P5WP21_9RHOB</name>
<organism evidence="13 14">
    <name type="scientific">Pseudogemmobacter humi</name>
    <dbReference type="NCBI Taxonomy" id="2483812"/>
    <lineage>
        <taxon>Bacteria</taxon>
        <taxon>Pseudomonadati</taxon>
        <taxon>Pseudomonadota</taxon>
        <taxon>Alphaproteobacteria</taxon>
        <taxon>Rhodobacterales</taxon>
        <taxon>Paracoccaceae</taxon>
        <taxon>Pseudogemmobacter</taxon>
    </lineage>
</organism>
<dbReference type="GO" id="GO:0046872">
    <property type="term" value="F:metal ion binding"/>
    <property type="evidence" value="ECO:0007669"/>
    <property type="project" value="UniProtKB-KW"/>
</dbReference>
<evidence type="ECO:0000256" key="6">
    <source>
        <dbReference type="ARBA" id="ARBA00022723"/>
    </source>
</evidence>
<dbReference type="Proteomes" id="UP000277498">
    <property type="component" value="Unassembled WGS sequence"/>
</dbReference>
<sequence length="175" mass="18085">MFDTMTMTKATGAVCGALLVLLLGNWAASALYSTSPAGGHHGEEVAQAYTIDTGATGGDEGGAAEVVDFATIYANADAAAGEKIFNKCKACHKLDGADITGPHLNGVVDREIASIAGFAYSSSMADHKGAHWTPETLDTFLTSPKAFAANTKMSFAGLPKPEERANLIAFLATQN</sequence>
<evidence type="ECO:0000256" key="7">
    <source>
        <dbReference type="ARBA" id="ARBA00022982"/>
    </source>
</evidence>
<evidence type="ECO:0000256" key="2">
    <source>
        <dbReference type="ARBA" id="ARBA00022448"/>
    </source>
</evidence>
<reference evidence="13 14" key="1">
    <citation type="submission" date="2018-11" db="EMBL/GenBank/DDBJ databases">
        <authorList>
            <person name="Criscuolo A."/>
        </authorList>
    </citation>
    <scope>NUCLEOTIDE SEQUENCE [LARGE SCALE GENOMIC DNA]</scope>
    <source>
        <strain evidence="13">ACIP111625</strain>
    </source>
</reference>
<dbReference type="SUPFAM" id="SSF46626">
    <property type="entry name" value="Cytochrome c"/>
    <property type="match status" value="1"/>
</dbReference>
<evidence type="ECO:0000256" key="1">
    <source>
        <dbReference type="ARBA" id="ARBA00004162"/>
    </source>
</evidence>
<evidence type="ECO:0000256" key="4">
    <source>
        <dbReference type="ARBA" id="ARBA00022617"/>
    </source>
</evidence>
<keyword evidence="8" id="KW-1133">Transmembrane helix</keyword>
<evidence type="ECO:0000256" key="11">
    <source>
        <dbReference type="PROSITE-ProRule" id="PRU00433"/>
    </source>
</evidence>
<keyword evidence="6 11" id="KW-0479">Metal-binding</keyword>
<keyword evidence="2" id="KW-0813">Transport</keyword>
<proteinExistence type="predicted"/>
<dbReference type="InterPro" id="IPR009056">
    <property type="entry name" value="Cyt_c-like_dom"/>
</dbReference>
<dbReference type="EMBL" id="UXAW01000051">
    <property type="protein sequence ID" value="VDC25193.1"/>
    <property type="molecule type" value="Genomic_DNA"/>
</dbReference>
<accession>A0A3P5WP21</accession>
<evidence type="ECO:0000256" key="8">
    <source>
        <dbReference type="ARBA" id="ARBA00022989"/>
    </source>
</evidence>